<evidence type="ECO:0000313" key="1">
    <source>
        <dbReference type="EMBL" id="OYD48183.1"/>
    </source>
</evidence>
<organism evidence="1 2">
    <name type="scientific">Acidovorax kalamii</name>
    <dbReference type="NCBI Taxonomy" id="2004485"/>
    <lineage>
        <taxon>Bacteria</taxon>
        <taxon>Pseudomonadati</taxon>
        <taxon>Pseudomonadota</taxon>
        <taxon>Betaproteobacteria</taxon>
        <taxon>Burkholderiales</taxon>
        <taxon>Comamonadaceae</taxon>
        <taxon>Acidovorax</taxon>
    </lineage>
</organism>
<accession>A0A235EHC6</accession>
<keyword evidence="2" id="KW-1185">Reference proteome</keyword>
<protein>
    <submittedName>
        <fullName evidence="1">Uncharacterized protein</fullName>
    </submittedName>
</protein>
<gene>
    <name evidence="1" type="ORF">CBY09_21850</name>
</gene>
<proteinExistence type="predicted"/>
<reference evidence="1 2" key="1">
    <citation type="submission" date="2017-07" db="EMBL/GenBank/DDBJ databases">
        <title>Acidovorax KNDSW TSA 6 genome sequence and assembly.</title>
        <authorList>
            <person name="Mayilraj S."/>
        </authorList>
    </citation>
    <scope>NUCLEOTIDE SEQUENCE [LARGE SCALE GENOMIC DNA]</scope>
    <source>
        <strain evidence="1 2">KNDSW-TSA6</strain>
    </source>
</reference>
<comment type="caution">
    <text evidence="1">The sequence shown here is derived from an EMBL/GenBank/DDBJ whole genome shotgun (WGS) entry which is preliminary data.</text>
</comment>
<sequence length="69" mass="6638">MWKIVVGFVLFAALSMYVIIVAGDKADMGGEKHGADAVHAPEAPASAAAPAPAAVAAPAAAPAAPASAQ</sequence>
<dbReference type="Proteomes" id="UP000215441">
    <property type="component" value="Unassembled WGS sequence"/>
</dbReference>
<name>A0A235EHC6_9BURK</name>
<dbReference type="RefSeq" id="WP_094291667.1">
    <property type="nucleotide sequence ID" value="NZ_NOIG01000013.1"/>
</dbReference>
<evidence type="ECO:0000313" key="2">
    <source>
        <dbReference type="Proteomes" id="UP000215441"/>
    </source>
</evidence>
<dbReference type="OrthoDB" id="8781900at2"/>
<dbReference type="AlphaFoldDB" id="A0A235EHC6"/>
<dbReference type="EMBL" id="NOIG01000013">
    <property type="protein sequence ID" value="OYD48183.1"/>
    <property type="molecule type" value="Genomic_DNA"/>
</dbReference>